<protein>
    <submittedName>
        <fullName evidence="2">Uncharacterized protein</fullName>
    </submittedName>
</protein>
<evidence type="ECO:0000256" key="1">
    <source>
        <dbReference type="SAM" id="MobiDB-lite"/>
    </source>
</evidence>
<organism evidence="2 3">
    <name type="scientific">Ovis ammon polii</name>
    <dbReference type="NCBI Taxonomy" id="230172"/>
    <lineage>
        <taxon>Eukaryota</taxon>
        <taxon>Metazoa</taxon>
        <taxon>Chordata</taxon>
        <taxon>Craniata</taxon>
        <taxon>Vertebrata</taxon>
        <taxon>Euteleostomi</taxon>
        <taxon>Mammalia</taxon>
        <taxon>Eutheria</taxon>
        <taxon>Laurasiatheria</taxon>
        <taxon>Artiodactyla</taxon>
        <taxon>Ruminantia</taxon>
        <taxon>Pecora</taxon>
        <taxon>Bovidae</taxon>
        <taxon>Caprinae</taxon>
        <taxon>Ovis</taxon>
    </lineage>
</organism>
<feature type="region of interest" description="Disordered" evidence="1">
    <location>
        <begin position="91"/>
        <end position="122"/>
    </location>
</feature>
<sequence>MEFSHPAENSWPTSTPSVPFVCVLPDIVCLLHWQSANCDTSSGGERSTPTRYIQSLTWTSASPFFRLTSKPCSDKTQPEMIDSAQAEVDLSQGTVISGGPPDRKLSRKKALSQKGNLSGSRGSPVGLCRVQGEFPAGPGEKGLLQKQPCYGLSGVSSFCDSWLQEKSFYCRRTSSATISWAVKNTLTKLKSGFLAPLSPAIWVDGMEDWYTDQSITDRVRTVMGKPGEKWEAVHTTTAQALLPVSTEDSLGCPEGVSLHQERPPPAPVDVCCPGLSPCPQPWVVTITYPMGNWDLPKLKCLVVGSPRAKLPVLSPCGLHTDDDDGVGRIRVSPKDPGPARPIVVAQMV</sequence>
<evidence type="ECO:0000313" key="3">
    <source>
        <dbReference type="Proteomes" id="UP001214576"/>
    </source>
</evidence>
<comment type="caution">
    <text evidence="2">The sequence shown here is derived from an EMBL/GenBank/DDBJ whole genome shotgun (WGS) entry which is preliminary data.</text>
</comment>
<dbReference type="EMBL" id="JAKZEL010000002">
    <property type="protein sequence ID" value="KAI4547373.1"/>
    <property type="molecule type" value="Genomic_DNA"/>
</dbReference>
<dbReference type="AlphaFoldDB" id="A0AAD4UJE6"/>
<keyword evidence="3" id="KW-1185">Reference proteome</keyword>
<reference evidence="2" key="1">
    <citation type="submission" date="2022-03" db="EMBL/GenBank/DDBJ databases">
        <title>Genomic analyses of argali, domestic sheep and their hybrids provide insights into chromosomal evolution, heterosis and genetic basis of agronomic traits.</title>
        <authorList>
            <person name="Li M."/>
        </authorList>
    </citation>
    <scope>NUCLEOTIDE SEQUENCE</scope>
    <source>
        <strain evidence="2">CAU-MHL-2022a</strain>
        <tissue evidence="2">Skin</tissue>
    </source>
</reference>
<dbReference type="Proteomes" id="UP001214576">
    <property type="component" value="Unassembled WGS sequence"/>
</dbReference>
<proteinExistence type="predicted"/>
<name>A0AAD4UJE6_OVIAM</name>
<gene>
    <name evidence="2" type="ORF">MG293_003928</name>
</gene>
<accession>A0AAD4UJE6</accession>
<evidence type="ECO:0000313" key="2">
    <source>
        <dbReference type="EMBL" id="KAI4547373.1"/>
    </source>
</evidence>